<keyword evidence="4 6" id="KW-0067">ATP-binding</keyword>
<dbReference type="PRINTS" id="PR00380">
    <property type="entry name" value="KINESINHEAVY"/>
</dbReference>
<sequence>MSDSIKVAVRLRKPSDTESENFVVARVQLDNYIDIQSNRKDESKRFKFDYCATYLDDANQDQEQVYNCLAREYLLHALDGYNTCIFAYGQTGSGKSHTMSGCSESPGIVPRMCRELFEVRDLYELSDEQVSPQFSIKCSYFEIYNETVRDLLGECKCKIRERADKTTFVEGLKEFEVFEVSDMLGFFKQGNERRVVGATHVNGQSSRSHAIFTIQIEQRETTPLGHILERKSSIKLIDLAGSERATASKTSGDHLKEGANINKSLSTLGRVISMLAKTKKPLLIPYRDAALTWVLKENLGGNSKTCMIACVSPCDYEETMSTIRYATLARSVKTSAKLNSNELFDGKEQVQVLRSQLEELRKALSQVENQRAIDDKIEKIHLTNQFLEARIEREQKLTTGYYDQWVQAAQSRDRLMQLLAGIVSSVQDTQVSGLREKVKRLKLRSTELGEKIQANYSATRSITSGPPCVMAGPLSNGTRDSAKNGTIYE</sequence>
<dbReference type="PANTHER" id="PTHR47969:SF15">
    <property type="entry name" value="CHROMOSOME-ASSOCIATED KINESIN KIF4A-RELATED"/>
    <property type="match status" value="1"/>
</dbReference>
<reference evidence="12" key="1">
    <citation type="submission" date="2016-03" db="EMBL/GenBank/DDBJ databases">
        <authorList>
            <person name="Devillers Hugo."/>
        </authorList>
    </citation>
    <scope>NUCLEOTIDE SEQUENCE [LARGE SCALE GENOMIC DNA]</scope>
</reference>
<feature type="binding site" evidence="6">
    <location>
        <begin position="89"/>
        <end position="96"/>
    </location>
    <ligand>
        <name>ATP</name>
        <dbReference type="ChEBI" id="CHEBI:30616"/>
    </ligand>
</feature>
<dbReference type="Pfam" id="PF00225">
    <property type="entry name" value="Kinesin"/>
    <property type="match status" value="1"/>
</dbReference>
<evidence type="ECO:0000256" key="4">
    <source>
        <dbReference type="ARBA" id="ARBA00022840"/>
    </source>
</evidence>
<keyword evidence="7" id="KW-0493">Microtubule</keyword>
<dbReference type="GO" id="GO:0051231">
    <property type="term" value="P:spindle elongation"/>
    <property type="evidence" value="ECO:0007669"/>
    <property type="project" value="TreeGrafter"/>
</dbReference>
<dbReference type="PROSITE" id="PS50067">
    <property type="entry name" value="KINESIN_MOTOR_2"/>
    <property type="match status" value="1"/>
</dbReference>
<evidence type="ECO:0000256" key="2">
    <source>
        <dbReference type="ARBA" id="ARBA00022490"/>
    </source>
</evidence>
<evidence type="ECO:0000259" key="10">
    <source>
        <dbReference type="PROSITE" id="PS50067"/>
    </source>
</evidence>
<evidence type="ECO:0000256" key="1">
    <source>
        <dbReference type="ARBA" id="ARBA00004496"/>
    </source>
</evidence>
<dbReference type="GO" id="GO:0007018">
    <property type="term" value="P:microtubule-based movement"/>
    <property type="evidence" value="ECO:0007669"/>
    <property type="project" value="InterPro"/>
</dbReference>
<dbReference type="GO" id="GO:0007052">
    <property type="term" value="P:mitotic spindle organization"/>
    <property type="evidence" value="ECO:0007669"/>
    <property type="project" value="TreeGrafter"/>
</dbReference>
<evidence type="ECO:0000256" key="8">
    <source>
        <dbReference type="SAM" id="Coils"/>
    </source>
</evidence>
<dbReference type="InterPro" id="IPR019821">
    <property type="entry name" value="Kinesin_motor_CS"/>
</dbReference>
<dbReference type="InterPro" id="IPR001752">
    <property type="entry name" value="Kinesin_motor_dom"/>
</dbReference>
<name>A0A1G4KA95_9SACH</name>
<comment type="subcellular location">
    <subcellularLocation>
        <location evidence="1">Cytoplasm</location>
    </subcellularLocation>
</comment>
<keyword evidence="6 7" id="KW-0505">Motor protein</keyword>
<evidence type="ECO:0000313" key="11">
    <source>
        <dbReference type="EMBL" id="SCV01075.1"/>
    </source>
</evidence>
<dbReference type="AlphaFoldDB" id="A0A1G4KA95"/>
<accession>A0A1G4KA95</accession>
<protein>
    <recommendedName>
        <fullName evidence="7">Kinesin-like protein</fullName>
    </recommendedName>
</protein>
<comment type="similarity">
    <text evidence="6 7">Belongs to the TRAFAC class myosin-kinesin ATPase superfamily. Kinesin family.</text>
</comment>
<evidence type="ECO:0000256" key="3">
    <source>
        <dbReference type="ARBA" id="ARBA00022741"/>
    </source>
</evidence>
<feature type="coiled-coil region" evidence="8">
    <location>
        <begin position="343"/>
        <end position="370"/>
    </location>
</feature>
<dbReference type="GO" id="GO:0005875">
    <property type="term" value="C:microtubule associated complex"/>
    <property type="evidence" value="ECO:0007669"/>
    <property type="project" value="TreeGrafter"/>
</dbReference>
<dbReference type="Proteomes" id="UP000191144">
    <property type="component" value="Chromosome G"/>
</dbReference>
<dbReference type="InterPro" id="IPR027417">
    <property type="entry name" value="P-loop_NTPase"/>
</dbReference>
<keyword evidence="12" id="KW-1185">Reference proteome</keyword>
<gene>
    <name evidence="11" type="ORF">LAME_0G13894G</name>
</gene>
<dbReference type="GO" id="GO:0005524">
    <property type="term" value="F:ATP binding"/>
    <property type="evidence" value="ECO:0007669"/>
    <property type="project" value="UniProtKB-UniRule"/>
</dbReference>
<dbReference type="PANTHER" id="PTHR47969">
    <property type="entry name" value="CHROMOSOME-ASSOCIATED KINESIN KIF4A-RELATED"/>
    <property type="match status" value="1"/>
</dbReference>
<dbReference type="Gene3D" id="3.40.850.10">
    <property type="entry name" value="Kinesin motor domain"/>
    <property type="match status" value="1"/>
</dbReference>
<dbReference type="GO" id="GO:0003777">
    <property type="term" value="F:microtubule motor activity"/>
    <property type="evidence" value="ECO:0007669"/>
    <property type="project" value="InterPro"/>
</dbReference>
<dbReference type="EMBL" id="LT598484">
    <property type="protein sequence ID" value="SCV01075.1"/>
    <property type="molecule type" value="Genomic_DNA"/>
</dbReference>
<dbReference type="SMART" id="SM00129">
    <property type="entry name" value="KISc"/>
    <property type="match status" value="1"/>
</dbReference>
<dbReference type="InterPro" id="IPR036961">
    <property type="entry name" value="Kinesin_motor_dom_sf"/>
</dbReference>
<dbReference type="GO" id="GO:0005737">
    <property type="term" value="C:cytoplasm"/>
    <property type="evidence" value="ECO:0007669"/>
    <property type="project" value="UniProtKB-SubCell"/>
</dbReference>
<evidence type="ECO:0000256" key="5">
    <source>
        <dbReference type="ARBA" id="ARBA00023054"/>
    </source>
</evidence>
<keyword evidence="5 8" id="KW-0175">Coiled coil</keyword>
<organism evidence="11 12">
    <name type="scientific">Lachancea meyersii CBS 8951</name>
    <dbReference type="NCBI Taxonomy" id="1266667"/>
    <lineage>
        <taxon>Eukaryota</taxon>
        <taxon>Fungi</taxon>
        <taxon>Dikarya</taxon>
        <taxon>Ascomycota</taxon>
        <taxon>Saccharomycotina</taxon>
        <taxon>Saccharomycetes</taxon>
        <taxon>Saccharomycetales</taxon>
        <taxon>Saccharomycetaceae</taxon>
        <taxon>Lachancea</taxon>
    </lineage>
</organism>
<evidence type="ECO:0000256" key="7">
    <source>
        <dbReference type="RuleBase" id="RU000394"/>
    </source>
</evidence>
<dbReference type="OrthoDB" id="3176171at2759"/>
<evidence type="ECO:0000256" key="6">
    <source>
        <dbReference type="PROSITE-ProRule" id="PRU00283"/>
    </source>
</evidence>
<feature type="domain" description="Kinesin motor" evidence="10">
    <location>
        <begin position="4"/>
        <end position="332"/>
    </location>
</feature>
<evidence type="ECO:0000256" key="9">
    <source>
        <dbReference type="SAM" id="MobiDB-lite"/>
    </source>
</evidence>
<keyword evidence="2" id="KW-0963">Cytoplasm</keyword>
<feature type="region of interest" description="Disordered" evidence="9">
    <location>
        <begin position="467"/>
        <end position="489"/>
    </location>
</feature>
<dbReference type="GO" id="GO:0008017">
    <property type="term" value="F:microtubule binding"/>
    <property type="evidence" value="ECO:0007669"/>
    <property type="project" value="InterPro"/>
</dbReference>
<dbReference type="SUPFAM" id="SSF52540">
    <property type="entry name" value="P-loop containing nucleoside triphosphate hydrolases"/>
    <property type="match status" value="1"/>
</dbReference>
<dbReference type="GO" id="GO:0005874">
    <property type="term" value="C:microtubule"/>
    <property type="evidence" value="ECO:0007669"/>
    <property type="project" value="UniProtKB-KW"/>
</dbReference>
<dbReference type="PROSITE" id="PS00411">
    <property type="entry name" value="KINESIN_MOTOR_1"/>
    <property type="match status" value="1"/>
</dbReference>
<keyword evidence="3 6" id="KW-0547">Nucleotide-binding</keyword>
<proteinExistence type="inferred from homology"/>
<dbReference type="InterPro" id="IPR027640">
    <property type="entry name" value="Kinesin-like_fam"/>
</dbReference>
<evidence type="ECO:0000313" key="12">
    <source>
        <dbReference type="Proteomes" id="UP000191144"/>
    </source>
</evidence>